<dbReference type="PANTHER" id="PTHR24324">
    <property type="entry name" value="HOMEOBOX PROTEIN HHEX"/>
    <property type="match status" value="1"/>
</dbReference>
<dbReference type="Gene3D" id="1.10.10.60">
    <property type="entry name" value="Homeodomain-like"/>
    <property type="match status" value="1"/>
</dbReference>
<evidence type="ECO:0000256" key="2">
    <source>
        <dbReference type="ARBA" id="ARBA00023125"/>
    </source>
</evidence>
<dbReference type="GO" id="GO:0000981">
    <property type="term" value="F:DNA-binding transcription factor activity, RNA polymerase II-specific"/>
    <property type="evidence" value="ECO:0007669"/>
    <property type="project" value="InterPro"/>
</dbReference>
<evidence type="ECO:0000256" key="6">
    <source>
        <dbReference type="RuleBase" id="RU000682"/>
    </source>
</evidence>
<accession>A0A507DIC7</accession>
<dbReference type="AlphaFoldDB" id="A0A507DIC7"/>
<dbReference type="STRING" id="246404.A0A507DIC7"/>
<feature type="DNA-binding region" description="Homeobox" evidence="5">
    <location>
        <begin position="180"/>
        <end position="239"/>
    </location>
</feature>
<comment type="subcellular location">
    <subcellularLocation>
        <location evidence="1 5 6">Nucleus</location>
    </subcellularLocation>
</comment>
<dbReference type="SMART" id="SM00389">
    <property type="entry name" value="HOX"/>
    <property type="match status" value="1"/>
</dbReference>
<evidence type="ECO:0000256" key="3">
    <source>
        <dbReference type="ARBA" id="ARBA00023155"/>
    </source>
</evidence>
<dbReference type="SUPFAM" id="SSF46689">
    <property type="entry name" value="Homeodomain-like"/>
    <property type="match status" value="1"/>
</dbReference>
<evidence type="ECO:0000313" key="9">
    <source>
        <dbReference type="Proteomes" id="UP000320333"/>
    </source>
</evidence>
<evidence type="ECO:0000256" key="4">
    <source>
        <dbReference type="ARBA" id="ARBA00023242"/>
    </source>
</evidence>
<dbReference type="InterPro" id="IPR009057">
    <property type="entry name" value="Homeodomain-like_sf"/>
</dbReference>
<dbReference type="InterPro" id="IPR017970">
    <property type="entry name" value="Homeobox_CS"/>
</dbReference>
<evidence type="ECO:0000256" key="5">
    <source>
        <dbReference type="PROSITE-ProRule" id="PRU00108"/>
    </source>
</evidence>
<protein>
    <recommendedName>
        <fullName evidence="7">Homeobox domain-containing protein</fullName>
    </recommendedName>
</protein>
<evidence type="ECO:0000313" key="8">
    <source>
        <dbReference type="EMBL" id="TPX51296.1"/>
    </source>
</evidence>
<dbReference type="GO" id="GO:0005634">
    <property type="term" value="C:nucleus"/>
    <property type="evidence" value="ECO:0007669"/>
    <property type="project" value="UniProtKB-SubCell"/>
</dbReference>
<organism evidence="8 9">
    <name type="scientific">Chytriomyces confervae</name>
    <dbReference type="NCBI Taxonomy" id="246404"/>
    <lineage>
        <taxon>Eukaryota</taxon>
        <taxon>Fungi</taxon>
        <taxon>Fungi incertae sedis</taxon>
        <taxon>Chytridiomycota</taxon>
        <taxon>Chytridiomycota incertae sedis</taxon>
        <taxon>Chytridiomycetes</taxon>
        <taxon>Chytridiales</taxon>
        <taxon>Chytriomycetaceae</taxon>
        <taxon>Chytriomyces</taxon>
    </lineage>
</organism>
<evidence type="ECO:0000259" key="7">
    <source>
        <dbReference type="PROSITE" id="PS50071"/>
    </source>
</evidence>
<gene>
    <name evidence="8" type="ORF">CcCBS67573_g10039</name>
</gene>
<dbReference type="GO" id="GO:0000978">
    <property type="term" value="F:RNA polymerase II cis-regulatory region sequence-specific DNA binding"/>
    <property type="evidence" value="ECO:0007669"/>
    <property type="project" value="TreeGrafter"/>
</dbReference>
<dbReference type="InterPro" id="IPR001356">
    <property type="entry name" value="HD"/>
</dbReference>
<dbReference type="EMBL" id="QEAP01001130">
    <property type="protein sequence ID" value="TPX51296.1"/>
    <property type="molecule type" value="Genomic_DNA"/>
</dbReference>
<keyword evidence="4 5" id="KW-0539">Nucleus</keyword>
<dbReference type="InterPro" id="IPR051000">
    <property type="entry name" value="Homeobox_DNA-bind_prot"/>
</dbReference>
<comment type="caution">
    <text evidence="8">The sequence shown here is derived from an EMBL/GenBank/DDBJ whole genome shotgun (WGS) entry which is preliminary data.</text>
</comment>
<dbReference type="PROSITE" id="PS00027">
    <property type="entry name" value="HOMEOBOX_1"/>
    <property type="match status" value="1"/>
</dbReference>
<dbReference type="Pfam" id="PF00046">
    <property type="entry name" value="Homeodomain"/>
    <property type="match status" value="1"/>
</dbReference>
<reference evidence="8 9" key="1">
    <citation type="journal article" date="2019" name="Sci. Rep.">
        <title>Comparative genomics of chytrid fungi reveal insights into the obligate biotrophic and pathogenic lifestyle of Synchytrium endobioticum.</title>
        <authorList>
            <person name="van de Vossenberg B.T.L.H."/>
            <person name="Warris S."/>
            <person name="Nguyen H.D.T."/>
            <person name="van Gent-Pelzer M.P.E."/>
            <person name="Joly D.L."/>
            <person name="van de Geest H.C."/>
            <person name="Bonants P.J.M."/>
            <person name="Smith D.S."/>
            <person name="Levesque C.A."/>
            <person name="van der Lee T.A.J."/>
        </authorList>
    </citation>
    <scope>NUCLEOTIDE SEQUENCE [LARGE SCALE GENOMIC DNA]</scope>
    <source>
        <strain evidence="8 9">CBS 675.73</strain>
    </source>
</reference>
<evidence type="ECO:0000256" key="1">
    <source>
        <dbReference type="ARBA" id="ARBA00004123"/>
    </source>
</evidence>
<proteinExistence type="predicted"/>
<sequence>MSVTAESLLLDYSFDLETSLSASKLMLPNLSMDSIYSTSSSAINTPNLQALQYSSQYSCNESEMSLLPAIVKTEMVDTCDGLTAAATTAFVASNSSLHATTNTNEKHFVIIKAEMNLSNSDANSDVVSSYYPAADMQSSPAQFTMDDLLSANLPDEPGMELLMEARPSCAQESKQVPTNKTSNRFRATPSELNLLLSIFERNAFPSRILRQKLADHLRLSVRQIQLWFQNRRASLKSNGSVFKQQQRDVHVK</sequence>
<dbReference type="PANTHER" id="PTHR24324:SF5">
    <property type="entry name" value="HEMATOPOIETICALLY-EXPRESSED HOMEOBOX PROTEIN HHEX"/>
    <property type="match status" value="1"/>
</dbReference>
<dbReference type="OrthoDB" id="6159439at2759"/>
<keyword evidence="3 5" id="KW-0371">Homeobox</keyword>
<dbReference type="CDD" id="cd00086">
    <property type="entry name" value="homeodomain"/>
    <property type="match status" value="1"/>
</dbReference>
<dbReference type="Proteomes" id="UP000320333">
    <property type="component" value="Unassembled WGS sequence"/>
</dbReference>
<dbReference type="PROSITE" id="PS50071">
    <property type="entry name" value="HOMEOBOX_2"/>
    <property type="match status" value="1"/>
</dbReference>
<dbReference type="GO" id="GO:0030154">
    <property type="term" value="P:cell differentiation"/>
    <property type="evidence" value="ECO:0007669"/>
    <property type="project" value="TreeGrafter"/>
</dbReference>
<name>A0A507DIC7_9FUNG</name>
<keyword evidence="2 5" id="KW-0238">DNA-binding</keyword>
<feature type="domain" description="Homeobox" evidence="7">
    <location>
        <begin position="178"/>
        <end position="238"/>
    </location>
</feature>
<keyword evidence="9" id="KW-1185">Reference proteome</keyword>